<evidence type="ECO:0000256" key="1">
    <source>
        <dbReference type="SAM" id="MobiDB-lite"/>
    </source>
</evidence>
<feature type="compositionally biased region" description="Basic and acidic residues" evidence="1">
    <location>
        <begin position="1"/>
        <end position="11"/>
    </location>
</feature>
<feature type="compositionally biased region" description="Polar residues" evidence="1">
    <location>
        <begin position="13"/>
        <end position="33"/>
    </location>
</feature>
<proteinExistence type="predicted"/>
<feature type="compositionally biased region" description="Polar residues" evidence="1">
    <location>
        <begin position="159"/>
        <end position="172"/>
    </location>
</feature>
<protein>
    <recommendedName>
        <fullName evidence="4">APC membrane recruitment protein 1</fullName>
    </recommendedName>
</protein>
<comment type="caution">
    <text evidence="2">The sequence shown here is derived from an EMBL/GenBank/DDBJ whole genome shotgun (WGS) entry which is preliminary data.</text>
</comment>
<sequence length="272" mass="30284">MRQDGSTERSVHSRANNSQRIVSGTDSPNSGPNETVGVGKCGDADPSITEYDCERHETGELSGETHMASADYSFNALFLNPKHSRSSSAETKKSDVHRRTPSYLKSSDSLILNEPPKLRRGLAYLEFDDGDCERDGYTKSLNCSKSDESETGFGDKSSEIVQQSKIKSNGSSNTTWPSRVYKAFKQNFLFRRTRRDGSSRNSLLNSGERKLEVNIHHAGVWEVNKLEEPDLLRGWTFKHLPNGDLFHQFEFDNNISSSRSSLTPLAVSGPGE</sequence>
<accession>A0AAV2TGA6</accession>
<evidence type="ECO:0000313" key="3">
    <source>
        <dbReference type="Proteomes" id="UP001497525"/>
    </source>
</evidence>
<dbReference type="EMBL" id="CAXLJL010000256">
    <property type="protein sequence ID" value="CAL5135346.1"/>
    <property type="molecule type" value="Genomic_DNA"/>
</dbReference>
<organism evidence="2 3">
    <name type="scientific">Calicophoron daubneyi</name>
    <name type="common">Rumen fluke</name>
    <name type="synonym">Paramphistomum daubneyi</name>
    <dbReference type="NCBI Taxonomy" id="300641"/>
    <lineage>
        <taxon>Eukaryota</taxon>
        <taxon>Metazoa</taxon>
        <taxon>Spiralia</taxon>
        <taxon>Lophotrochozoa</taxon>
        <taxon>Platyhelminthes</taxon>
        <taxon>Trematoda</taxon>
        <taxon>Digenea</taxon>
        <taxon>Plagiorchiida</taxon>
        <taxon>Pronocephalata</taxon>
        <taxon>Paramphistomoidea</taxon>
        <taxon>Paramphistomidae</taxon>
        <taxon>Calicophoron</taxon>
    </lineage>
</organism>
<gene>
    <name evidence="2" type="ORF">CDAUBV1_LOCUS9499</name>
</gene>
<reference evidence="2" key="1">
    <citation type="submission" date="2024-06" db="EMBL/GenBank/DDBJ databases">
        <authorList>
            <person name="Liu X."/>
            <person name="Lenzi L."/>
            <person name="Haldenby T S."/>
            <person name="Uol C."/>
        </authorList>
    </citation>
    <scope>NUCLEOTIDE SEQUENCE</scope>
</reference>
<evidence type="ECO:0008006" key="4">
    <source>
        <dbReference type="Google" id="ProtNLM"/>
    </source>
</evidence>
<dbReference type="Proteomes" id="UP001497525">
    <property type="component" value="Unassembled WGS sequence"/>
</dbReference>
<feature type="region of interest" description="Disordered" evidence="1">
    <location>
        <begin position="83"/>
        <end position="102"/>
    </location>
</feature>
<evidence type="ECO:0000313" key="2">
    <source>
        <dbReference type="EMBL" id="CAL5135346.1"/>
    </source>
</evidence>
<feature type="region of interest" description="Disordered" evidence="1">
    <location>
        <begin position="143"/>
        <end position="172"/>
    </location>
</feature>
<name>A0AAV2TGA6_CALDB</name>
<feature type="region of interest" description="Disordered" evidence="1">
    <location>
        <begin position="1"/>
        <end position="50"/>
    </location>
</feature>
<dbReference type="AlphaFoldDB" id="A0AAV2TGA6"/>